<dbReference type="eggNOG" id="ENOG5030W1B">
    <property type="taxonomic scope" value="Bacteria"/>
</dbReference>
<evidence type="ECO:0000313" key="2">
    <source>
        <dbReference type="EMBL" id="EIC28454.1"/>
    </source>
</evidence>
<dbReference type="InterPro" id="IPR007973">
    <property type="entry name" value="Pilus_assembly_TraE"/>
</dbReference>
<keyword evidence="1" id="KW-1133">Transmembrane helix</keyword>
<dbReference type="EMBL" id="CM001475">
    <property type="protein sequence ID" value="EIC28454.1"/>
    <property type="molecule type" value="Genomic_DNA"/>
</dbReference>
<dbReference type="Pfam" id="PF05309">
    <property type="entry name" value="TraE"/>
    <property type="match status" value="1"/>
</dbReference>
<reference evidence="2 3" key="1">
    <citation type="journal article" date="2013" name="Genome Announc.">
        <title>Genome Sequence of the Obligate Gammaproteobacterial Methanotroph Methylomicrobium album Strain BG8.</title>
        <authorList>
            <person name="Kits K.D."/>
            <person name="Kalyuzhnaya M.G."/>
            <person name="Klotz M.G."/>
            <person name="Jetten M.S."/>
            <person name="Op den Camp H.J."/>
            <person name="Vuilleumier S."/>
            <person name="Bringel F."/>
            <person name="Dispirito A.A."/>
            <person name="Murrell J.C."/>
            <person name="Bruce D."/>
            <person name="Cheng J.F."/>
            <person name="Copeland A."/>
            <person name="Goodwin L."/>
            <person name="Hauser L."/>
            <person name="Lajus A."/>
            <person name="Land M.L."/>
            <person name="Lapidus A."/>
            <person name="Lucas S."/>
            <person name="Medigue C."/>
            <person name="Pitluck S."/>
            <person name="Woyke T."/>
            <person name="Zeytun A."/>
            <person name="Stein L.Y."/>
        </authorList>
    </citation>
    <scope>NUCLEOTIDE SEQUENCE [LARGE SCALE GENOMIC DNA]</scope>
    <source>
        <strain evidence="2 3">BG8</strain>
    </source>
</reference>
<accession>H8GP32</accession>
<proteinExistence type="predicted"/>
<dbReference type="AlphaFoldDB" id="H8GP32"/>
<sequence length="202" mass="22994">MKLSDFLRTWEGHEAENRFSRIIILGLLVICVITSLAAWRTERSIILVPPTLTKEVEVTRTAASSEFKESWGLFLAELLGNTTPANADFLKIAIEPLLAPEIYRTVLDAMTDQIKAIKMDRVAISFTPRHVDYEAETNKVFVSGELKSQGPSSKPDIKPRTYEFIIAIKNYRPRLEFIDVYPEDPRTLERLKAMQSPQRATP</sequence>
<dbReference type="Proteomes" id="UP000005090">
    <property type="component" value="Chromosome"/>
</dbReference>
<name>H8GP32_METAL</name>
<protein>
    <submittedName>
        <fullName evidence="2">TraE protein</fullName>
    </submittedName>
</protein>
<dbReference type="STRING" id="686340.Metal_0609"/>
<gene>
    <name evidence="2" type="ORF">Metal_0609</name>
</gene>
<keyword evidence="1" id="KW-0472">Membrane</keyword>
<evidence type="ECO:0000313" key="3">
    <source>
        <dbReference type="Proteomes" id="UP000005090"/>
    </source>
</evidence>
<organism evidence="2 3">
    <name type="scientific">Methylomicrobium album BG8</name>
    <dbReference type="NCBI Taxonomy" id="686340"/>
    <lineage>
        <taxon>Bacteria</taxon>
        <taxon>Pseudomonadati</taxon>
        <taxon>Pseudomonadota</taxon>
        <taxon>Gammaproteobacteria</taxon>
        <taxon>Methylococcales</taxon>
        <taxon>Methylococcaceae</taxon>
        <taxon>Methylomicrobium</taxon>
    </lineage>
</organism>
<dbReference type="RefSeq" id="WP_005369496.1">
    <property type="nucleotide sequence ID" value="NZ_CM001475.1"/>
</dbReference>
<keyword evidence="3" id="KW-1185">Reference proteome</keyword>
<feature type="transmembrane region" description="Helical" evidence="1">
    <location>
        <begin position="20"/>
        <end position="39"/>
    </location>
</feature>
<evidence type="ECO:0000256" key="1">
    <source>
        <dbReference type="SAM" id="Phobius"/>
    </source>
</evidence>
<keyword evidence="1" id="KW-0812">Transmembrane</keyword>
<dbReference type="HOGENOM" id="CLU_085290_0_0_6"/>